<dbReference type="CDD" id="cd06223">
    <property type="entry name" value="PRTases_typeI"/>
    <property type="match status" value="1"/>
</dbReference>
<feature type="domain" description="Double zinc ribbon" evidence="3">
    <location>
        <begin position="2"/>
        <end position="51"/>
    </location>
</feature>
<dbReference type="PANTHER" id="PTHR47505:SF1">
    <property type="entry name" value="DNA UTILIZATION PROTEIN YHGH"/>
    <property type="match status" value="1"/>
</dbReference>
<proteinExistence type="inferred from homology"/>
<reference evidence="4 5" key="1">
    <citation type="submission" date="2021-03" db="EMBL/GenBank/DDBJ databases">
        <title>Genomic Encyclopedia of Type Strains, Phase IV (KMG-IV): sequencing the most valuable type-strain genomes for metagenomic binning, comparative biology and taxonomic classification.</title>
        <authorList>
            <person name="Goeker M."/>
        </authorList>
    </citation>
    <scope>NUCLEOTIDE SEQUENCE [LARGE SCALE GENOMIC DNA]</scope>
    <source>
        <strain evidence="4 5">DSM 27512</strain>
    </source>
</reference>
<dbReference type="Pfam" id="PF00156">
    <property type="entry name" value="Pribosyltran"/>
    <property type="match status" value="1"/>
</dbReference>
<protein>
    <submittedName>
        <fullName evidence="4">Competence protein ComFC</fullName>
    </submittedName>
</protein>
<evidence type="ECO:0000313" key="4">
    <source>
        <dbReference type="EMBL" id="MBP2029006.1"/>
    </source>
</evidence>
<gene>
    <name evidence="4" type="ORF">J2Z35_002844</name>
</gene>
<evidence type="ECO:0000313" key="5">
    <source>
        <dbReference type="Proteomes" id="UP001314903"/>
    </source>
</evidence>
<dbReference type="PANTHER" id="PTHR47505">
    <property type="entry name" value="DNA UTILIZATION PROTEIN YHGH"/>
    <property type="match status" value="1"/>
</dbReference>
<accession>A0ABS4KMJ7</accession>
<feature type="domain" description="Phosphoribosyltransferase" evidence="2">
    <location>
        <begin position="93"/>
        <end position="213"/>
    </location>
</feature>
<comment type="caution">
    <text evidence="4">The sequence shown here is derived from an EMBL/GenBank/DDBJ whole genome shotgun (WGS) entry which is preliminary data.</text>
</comment>
<organism evidence="4 5">
    <name type="scientific">Acetoanaerobium pronyense</name>
    <dbReference type="NCBI Taxonomy" id="1482736"/>
    <lineage>
        <taxon>Bacteria</taxon>
        <taxon>Bacillati</taxon>
        <taxon>Bacillota</taxon>
        <taxon>Clostridia</taxon>
        <taxon>Peptostreptococcales</taxon>
        <taxon>Filifactoraceae</taxon>
        <taxon>Acetoanaerobium</taxon>
    </lineage>
</organism>
<dbReference type="InterPro" id="IPR000836">
    <property type="entry name" value="PRTase_dom"/>
</dbReference>
<keyword evidence="5" id="KW-1185">Reference proteome</keyword>
<name>A0ABS4KMJ7_9FIRM</name>
<evidence type="ECO:0000259" key="2">
    <source>
        <dbReference type="Pfam" id="PF00156"/>
    </source>
</evidence>
<dbReference type="Proteomes" id="UP001314903">
    <property type="component" value="Unassembled WGS sequence"/>
</dbReference>
<evidence type="ECO:0000256" key="1">
    <source>
        <dbReference type="ARBA" id="ARBA00008007"/>
    </source>
</evidence>
<dbReference type="RefSeq" id="WP_209662061.1">
    <property type="nucleotide sequence ID" value="NZ_JAGGLI010000056.1"/>
</dbReference>
<sequence length="230" mass="26839">MEILFPSNIKCISCKEPIPKSNPYSLCKSCFHKIEFINDNCTRCGRKIDSHFDCLCEEDDHIFDSIYVCTRYEGLMENMIWKLKYQSSTYIAKHFAKIMSHKMDYEGLNPDILIPVPSSASRMKKRGYNQSKLLAQFLGKERNIEVIEPLRRKKDTKPLSSLGVIERRLEIKEAFFIDSKYENQDFKYKNILIIDDILTTGTTIDEMTRILKEWKKDINVSALVLSSGRI</sequence>
<dbReference type="Pfam" id="PF18912">
    <property type="entry name" value="DZR_2"/>
    <property type="match status" value="1"/>
</dbReference>
<comment type="similarity">
    <text evidence="1">Belongs to the ComF/GntX family.</text>
</comment>
<dbReference type="SUPFAM" id="SSF53271">
    <property type="entry name" value="PRTase-like"/>
    <property type="match status" value="1"/>
</dbReference>
<dbReference type="Gene3D" id="3.40.50.2020">
    <property type="match status" value="1"/>
</dbReference>
<evidence type="ECO:0000259" key="3">
    <source>
        <dbReference type="Pfam" id="PF18912"/>
    </source>
</evidence>
<dbReference type="InterPro" id="IPR029057">
    <property type="entry name" value="PRTase-like"/>
</dbReference>
<dbReference type="InterPro" id="IPR051910">
    <property type="entry name" value="ComF/GntX_DNA_util-trans"/>
</dbReference>
<dbReference type="InterPro" id="IPR044005">
    <property type="entry name" value="DZR_2"/>
</dbReference>
<dbReference type="EMBL" id="JAGGLI010000056">
    <property type="protein sequence ID" value="MBP2029006.1"/>
    <property type="molecule type" value="Genomic_DNA"/>
</dbReference>